<reference evidence="1 2" key="1">
    <citation type="journal article" date="2015" name="Nature">
        <title>rRNA introns, odd ribosomes, and small enigmatic genomes across a large radiation of phyla.</title>
        <authorList>
            <person name="Brown C.T."/>
            <person name="Hug L.A."/>
            <person name="Thomas B.C."/>
            <person name="Sharon I."/>
            <person name="Castelle C.J."/>
            <person name="Singh A."/>
            <person name="Wilkins M.J."/>
            <person name="Williams K.H."/>
            <person name="Banfield J.F."/>
        </authorList>
    </citation>
    <scope>NUCLEOTIDE SEQUENCE [LARGE SCALE GENOMIC DNA]</scope>
</reference>
<gene>
    <name evidence="1" type="ORF">UW90_C0002G0006</name>
</gene>
<name>A0A0G1NB71_9BACT</name>
<organism evidence="1 2">
    <name type="scientific">Candidatus Yanofskybacteria bacterium GW2011_GWB1_45_11</name>
    <dbReference type="NCBI Taxonomy" id="1619026"/>
    <lineage>
        <taxon>Bacteria</taxon>
        <taxon>Candidatus Yanofskyibacteriota</taxon>
    </lineage>
</organism>
<evidence type="ECO:0000313" key="2">
    <source>
        <dbReference type="Proteomes" id="UP000034368"/>
    </source>
</evidence>
<evidence type="ECO:0000313" key="1">
    <source>
        <dbReference type="EMBL" id="KKT90357.1"/>
    </source>
</evidence>
<dbReference type="EMBL" id="LCKD01000002">
    <property type="protein sequence ID" value="KKT90357.1"/>
    <property type="molecule type" value="Genomic_DNA"/>
</dbReference>
<dbReference type="AlphaFoldDB" id="A0A0G1NB71"/>
<comment type="caution">
    <text evidence="1">The sequence shown here is derived from an EMBL/GenBank/DDBJ whole genome shotgun (WGS) entry which is preliminary data.</text>
</comment>
<dbReference type="Proteomes" id="UP000034368">
    <property type="component" value="Unassembled WGS sequence"/>
</dbReference>
<sequence>MNKKTILTIVLTLIILLGINEAFKANVRTTAMNDLNAAWPTLKKDSDKVAALVATRTTLAQNKSWFGFFNSFANEEEPPLLEEDGGGNSCLNRGGSAACYGRPEPNVETSWTWRMPTANVESTWIWQDPTTGEWRPGGGQ</sequence>
<accession>A0A0G1NB71</accession>
<proteinExistence type="predicted"/>
<protein>
    <submittedName>
        <fullName evidence="1">Uncharacterized protein</fullName>
    </submittedName>
</protein>